<dbReference type="GeneID" id="92071158"/>
<dbReference type="RefSeq" id="XP_066706989.1">
    <property type="nucleotide sequence ID" value="XM_066838096.1"/>
</dbReference>
<evidence type="ECO:0000313" key="2">
    <source>
        <dbReference type="Proteomes" id="UP001391051"/>
    </source>
</evidence>
<accession>A0ABR1QY28</accession>
<protein>
    <submittedName>
        <fullName evidence="1">Uncharacterized protein</fullName>
    </submittedName>
</protein>
<proteinExistence type="predicted"/>
<keyword evidence="2" id="KW-1185">Reference proteome</keyword>
<name>A0ABR1QY28_9PEZI</name>
<dbReference type="EMBL" id="JAQQWE010000001">
    <property type="protein sequence ID" value="KAK7967597.1"/>
    <property type="molecule type" value="Genomic_DNA"/>
</dbReference>
<organism evidence="1 2">
    <name type="scientific">Apiospora aurea</name>
    <dbReference type="NCBI Taxonomy" id="335848"/>
    <lineage>
        <taxon>Eukaryota</taxon>
        <taxon>Fungi</taxon>
        <taxon>Dikarya</taxon>
        <taxon>Ascomycota</taxon>
        <taxon>Pezizomycotina</taxon>
        <taxon>Sordariomycetes</taxon>
        <taxon>Xylariomycetidae</taxon>
        <taxon>Amphisphaeriales</taxon>
        <taxon>Apiosporaceae</taxon>
        <taxon>Apiospora</taxon>
    </lineage>
</organism>
<dbReference type="Proteomes" id="UP001391051">
    <property type="component" value="Unassembled WGS sequence"/>
</dbReference>
<evidence type="ECO:0000313" key="1">
    <source>
        <dbReference type="EMBL" id="KAK7967597.1"/>
    </source>
</evidence>
<reference evidence="1 2" key="1">
    <citation type="submission" date="2023-01" db="EMBL/GenBank/DDBJ databases">
        <title>Analysis of 21 Apiospora genomes using comparative genomics revels a genus with tremendous synthesis potential of carbohydrate active enzymes and secondary metabolites.</title>
        <authorList>
            <person name="Sorensen T."/>
        </authorList>
    </citation>
    <scope>NUCLEOTIDE SEQUENCE [LARGE SCALE GENOMIC DNA]</scope>
    <source>
        <strain evidence="1 2">CBS 24483</strain>
    </source>
</reference>
<comment type="caution">
    <text evidence="1">The sequence shown here is derived from an EMBL/GenBank/DDBJ whole genome shotgun (WGS) entry which is preliminary data.</text>
</comment>
<sequence>MVIERVQKFAEIALCIMLPVRYFYETKKTDIYRRILPRSISRWTKGSKGFVLVVESSACIHGHYRQGLDKQYVMMNKFEGHDDSQFKFVRY</sequence>
<gene>
    <name evidence="1" type="ORF">PG986_001874</name>
</gene>